<comment type="caution">
    <text evidence="1">The sequence shown here is derived from an EMBL/GenBank/DDBJ whole genome shotgun (WGS) entry which is preliminary data.</text>
</comment>
<name>A0ABP9KXY4_9GAMM</name>
<keyword evidence="2" id="KW-1185">Reference proteome</keyword>
<dbReference type="InterPro" id="IPR044691">
    <property type="entry name" value="DCC1_Trx"/>
</dbReference>
<proteinExistence type="predicted"/>
<dbReference type="Proteomes" id="UP001501083">
    <property type="component" value="Unassembled WGS sequence"/>
</dbReference>
<dbReference type="PANTHER" id="PTHR34290">
    <property type="entry name" value="SI:CH73-390P7.2"/>
    <property type="match status" value="1"/>
</dbReference>
<evidence type="ECO:0000313" key="1">
    <source>
        <dbReference type="EMBL" id="GAA5067790.1"/>
    </source>
</evidence>
<dbReference type="RefSeq" id="WP_158983184.1">
    <property type="nucleotide sequence ID" value="NZ_BAABKY010000001.1"/>
</dbReference>
<dbReference type="PANTHER" id="PTHR34290:SF2">
    <property type="entry name" value="OS04G0668800 PROTEIN"/>
    <property type="match status" value="1"/>
</dbReference>
<dbReference type="EMBL" id="BAABKY010000001">
    <property type="protein sequence ID" value="GAA5067790.1"/>
    <property type="molecule type" value="Genomic_DNA"/>
</dbReference>
<reference evidence="2" key="1">
    <citation type="journal article" date="2019" name="Int. J. Syst. Evol. Microbiol.">
        <title>The Global Catalogue of Microorganisms (GCM) 10K type strain sequencing project: providing services to taxonomists for standard genome sequencing and annotation.</title>
        <authorList>
            <consortium name="The Broad Institute Genomics Platform"/>
            <consortium name="The Broad Institute Genome Sequencing Center for Infectious Disease"/>
            <person name="Wu L."/>
            <person name="Ma J."/>
        </authorList>
    </citation>
    <scope>NUCLEOTIDE SEQUENCE [LARGE SCALE GENOMIC DNA]</scope>
    <source>
        <strain evidence="2">JCM 19212</strain>
    </source>
</reference>
<gene>
    <name evidence="1" type="ORF">GCM10025759_02810</name>
</gene>
<protein>
    <submittedName>
        <fullName evidence="1">DCC1-like thiol-disulfide oxidoreductase family protein</fullName>
    </submittedName>
</protein>
<dbReference type="InterPro" id="IPR007263">
    <property type="entry name" value="DCC1-like"/>
</dbReference>
<sequence length="126" mass="14655">MSESPHKPQVFYNSACPVCKAGVDAQRADMQACGLDVEWIDVHAQPESVAQVGASLEDVRERLYVKDEQGQLHIGADAFTELWQRTPKQRWLARITRAPLLRPLSHWLYNAFARQLYRWNRRKGHW</sequence>
<evidence type="ECO:0000313" key="2">
    <source>
        <dbReference type="Proteomes" id="UP001501083"/>
    </source>
</evidence>
<organism evidence="1 2">
    <name type="scientific">Lysobacter panacisoli</name>
    <dbReference type="NCBI Taxonomy" id="1255263"/>
    <lineage>
        <taxon>Bacteria</taxon>
        <taxon>Pseudomonadati</taxon>
        <taxon>Pseudomonadota</taxon>
        <taxon>Gammaproteobacteria</taxon>
        <taxon>Lysobacterales</taxon>
        <taxon>Lysobacteraceae</taxon>
        <taxon>Lysobacter</taxon>
    </lineage>
</organism>
<dbReference type="Pfam" id="PF04134">
    <property type="entry name" value="DCC1-like"/>
    <property type="match status" value="1"/>
</dbReference>
<accession>A0ABP9KXY4</accession>